<feature type="domain" description="SHSP" evidence="3">
    <location>
        <begin position="34"/>
        <end position="149"/>
    </location>
</feature>
<evidence type="ECO:0000259" key="3">
    <source>
        <dbReference type="PROSITE" id="PS01031"/>
    </source>
</evidence>
<sequence length="149" mass="17338">MSYNSISFLPTLSNSLFSNRFNQIDKIFSTLTGEKPLSELPDYDFIKFDNTKYQLILVVPGYHEHQLDVSIENNQLTISGNIKNNKENQNQNLKYIHKGINNNSFSISFNLYHPIKINKAILKLGLLKINFEYEIPESKKIKKINIEKK</sequence>
<dbReference type="Pfam" id="PF00011">
    <property type="entry name" value="HSP20"/>
    <property type="match status" value="1"/>
</dbReference>
<evidence type="ECO:0000313" key="5">
    <source>
        <dbReference type="Proteomes" id="UP000298603"/>
    </source>
</evidence>
<name>A0A4D6YDP5_9GAMM</name>
<dbReference type="Proteomes" id="UP000298603">
    <property type="component" value="Chromosome"/>
</dbReference>
<dbReference type="PANTHER" id="PTHR47062">
    <property type="match status" value="1"/>
</dbReference>
<proteinExistence type="inferred from homology"/>
<comment type="similarity">
    <text evidence="1 2">Belongs to the small heat shock protein (HSP20) family.</text>
</comment>
<dbReference type="PANTHER" id="PTHR47062:SF1">
    <property type="entry name" value="SMALL HEAT SHOCK PROTEIN IBPA"/>
    <property type="match status" value="1"/>
</dbReference>
<accession>A0A4D6YDP5</accession>
<evidence type="ECO:0000313" key="4">
    <source>
        <dbReference type="EMBL" id="QCI27369.1"/>
    </source>
</evidence>
<dbReference type="EMBL" id="CP032996">
    <property type="protein sequence ID" value="QCI27369.1"/>
    <property type="molecule type" value="Genomic_DNA"/>
</dbReference>
<dbReference type="OrthoDB" id="6462033at2"/>
<keyword evidence="5" id="KW-1185">Reference proteome</keyword>
<dbReference type="RefSeq" id="WP_158349674.1">
    <property type="nucleotide sequence ID" value="NZ_CP032996.1"/>
</dbReference>
<organism evidence="4 5">
    <name type="scientific">Buchnera aphidicola</name>
    <name type="common">Therioaphis trifolii</name>
    <dbReference type="NCBI Taxonomy" id="1241884"/>
    <lineage>
        <taxon>Bacteria</taxon>
        <taxon>Pseudomonadati</taxon>
        <taxon>Pseudomonadota</taxon>
        <taxon>Gammaproteobacteria</taxon>
        <taxon>Enterobacterales</taxon>
        <taxon>Erwiniaceae</taxon>
        <taxon>Buchnera</taxon>
    </lineage>
</organism>
<dbReference type="InterPro" id="IPR008978">
    <property type="entry name" value="HSP20-like_chaperone"/>
</dbReference>
<dbReference type="PROSITE" id="PS01031">
    <property type="entry name" value="SHSP"/>
    <property type="match status" value="1"/>
</dbReference>
<evidence type="ECO:0000256" key="1">
    <source>
        <dbReference type="PROSITE-ProRule" id="PRU00285"/>
    </source>
</evidence>
<dbReference type="SUPFAM" id="SSF49764">
    <property type="entry name" value="HSP20-like chaperones"/>
    <property type="match status" value="1"/>
</dbReference>
<dbReference type="InterPro" id="IPR002068">
    <property type="entry name" value="A-crystallin/Hsp20_dom"/>
</dbReference>
<protein>
    <submittedName>
        <fullName evidence="4">Heat-shock protein</fullName>
    </submittedName>
</protein>
<reference evidence="4 5" key="1">
    <citation type="submission" date="2018-10" db="EMBL/GenBank/DDBJ databases">
        <title>Comparative functional genomics of the obligate endosymbiont Buchnera aphidicola.</title>
        <authorList>
            <person name="Chong R.A."/>
        </authorList>
    </citation>
    <scope>NUCLEOTIDE SEQUENCE [LARGE SCALE GENOMIC DNA]</scope>
    <source>
        <strain evidence="4 5">Tma</strain>
    </source>
</reference>
<gene>
    <name evidence="4" type="ORF">D9V81_02005</name>
</gene>
<evidence type="ECO:0000256" key="2">
    <source>
        <dbReference type="RuleBase" id="RU003616"/>
    </source>
</evidence>
<dbReference type="AlphaFoldDB" id="A0A4D6YDP5"/>
<dbReference type="Gene3D" id="2.60.40.790">
    <property type="match status" value="1"/>
</dbReference>